<comment type="caution">
    <text evidence="1">The sequence shown here is derived from an EMBL/GenBank/DDBJ whole genome shotgun (WGS) entry which is preliminary data.</text>
</comment>
<name>A0A7X1LPV2_9ACTN</name>
<organism evidence="1 2">
    <name type="scientific">Streptomyces mexicanus</name>
    <dbReference type="NCBI Taxonomy" id="178566"/>
    <lineage>
        <taxon>Bacteria</taxon>
        <taxon>Bacillati</taxon>
        <taxon>Actinomycetota</taxon>
        <taxon>Actinomycetes</taxon>
        <taxon>Kitasatosporales</taxon>
        <taxon>Streptomycetaceae</taxon>
        <taxon>Streptomyces</taxon>
    </lineage>
</organism>
<gene>
    <name evidence="1" type="ORF">H1R13_10525</name>
</gene>
<reference evidence="1 2" key="1">
    <citation type="submission" date="2020-08" db="EMBL/GenBank/DDBJ databases">
        <title>Whole-Genome Sequence of French Clinical Streptomyces mexicanus Strain Q0842.</title>
        <authorList>
            <person name="Boxberger M."/>
            <person name="La Scola B."/>
        </authorList>
    </citation>
    <scope>NUCLEOTIDE SEQUENCE [LARGE SCALE GENOMIC DNA]</scope>
    <source>
        <strain evidence="1 2">Marseille-Q0842</strain>
    </source>
</reference>
<keyword evidence="2" id="KW-1185">Reference proteome</keyword>
<accession>A0A7X1LPV2</accession>
<dbReference type="Proteomes" id="UP000517694">
    <property type="component" value="Unassembled WGS sequence"/>
</dbReference>
<dbReference type="RefSeq" id="WP_185947202.1">
    <property type="nucleotide sequence ID" value="NZ_JACMHY010000003.1"/>
</dbReference>
<evidence type="ECO:0000313" key="2">
    <source>
        <dbReference type="Proteomes" id="UP000517694"/>
    </source>
</evidence>
<proteinExistence type="predicted"/>
<protein>
    <submittedName>
        <fullName evidence="1">Uncharacterized protein</fullName>
    </submittedName>
</protein>
<dbReference type="EMBL" id="JACMHY010000003">
    <property type="protein sequence ID" value="MBC2865420.1"/>
    <property type="molecule type" value="Genomic_DNA"/>
</dbReference>
<dbReference type="AlphaFoldDB" id="A0A7X1LPV2"/>
<sequence>MPTAVLTDHERAAVQAYVRLLQTVRACFDGPPAAGGRPPLVPPSVLAEAERALDRAGLAGNEEGLFRLVRDWCAQP</sequence>
<evidence type="ECO:0000313" key="1">
    <source>
        <dbReference type="EMBL" id="MBC2865420.1"/>
    </source>
</evidence>